<dbReference type="GO" id="GO:0000177">
    <property type="term" value="C:cytoplasmic exosome (RNase complex)"/>
    <property type="evidence" value="ECO:0007669"/>
    <property type="project" value="TreeGrafter"/>
</dbReference>
<evidence type="ECO:0000256" key="5">
    <source>
        <dbReference type="ARBA" id="ARBA00023242"/>
    </source>
</evidence>
<dbReference type="SUPFAM" id="SSF55666">
    <property type="entry name" value="Ribonuclease PH domain 2-like"/>
    <property type="match status" value="1"/>
</dbReference>
<feature type="domain" description="Exoribonuclease phosphorolytic" evidence="6">
    <location>
        <begin position="40"/>
        <end position="157"/>
    </location>
</feature>
<evidence type="ECO:0000256" key="1">
    <source>
        <dbReference type="ARBA" id="ARBA00004123"/>
    </source>
</evidence>
<evidence type="ECO:0000256" key="2">
    <source>
        <dbReference type="ARBA" id="ARBA00006678"/>
    </source>
</evidence>
<dbReference type="GO" id="GO:0034475">
    <property type="term" value="P:U4 snRNA 3'-end processing"/>
    <property type="evidence" value="ECO:0007669"/>
    <property type="project" value="TreeGrafter"/>
</dbReference>
<dbReference type="InterPro" id="IPR050080">
    <property type="entry name" value="RNase_PH"/>
</dbReference>
<dbReference type="AlphaFoldDB" id="A0A2S6C2C3"/>
<keyword evidence="4" id="KW-0271">Exosome</keyword>
<dbReference type="GO" id="GO:0016075">
    <property type="term" value="P:rRNA catabolic process"/>
    <property type="evidence" value="ECO:0007669"/>
    <property type="project" value="TreeGrafter"/>
</dbReference>
<dbReference type="PANTHER" id="PTHR11953:SF1">
    <property type="entry name" value="EXOSOME COMPLEX COMPONENT RRP46"/>
    <property type="match status" value="1"/>
</dbReference>
<dbReference type="GO" id="GO:0005730">
    <property type="term" value="C:nucleolus"/>
    <property type="evidence" value="ECO:0007669"/>
    <property type="project" value="TreeGrafter"/>
</dbReference>
<dbReference type="GO" id="GO:0003723">
    <property type="term" value="F:RNA binding"/>
    <property type="evidence" value="ECO:0007669"/>
    <property type="project" value="TreeGrafter"/>
</dbReference>
<dbReference type="InterPro" id="IPR036345">
    <property type="entry name" value="ExoRNase_PH_dom2_sf"/>
</dbReference>
<dbReference type="PANTHER" id="PTHR11953">
    <property type="entry name" value="EXOSOME COMPLEX COMPONENT"/>
    <property type="match status" value="1"/>
</dbReference>
<dbReference type="InterPro" id="IPR020568">
    <property type="entry name" value="Ribosomal_Su5_D2-typ_SF"/>
</dbReference>
<proteinExistence type="inferred from homology"/>
<dbReference type="Pfam" id="PF01138">
    <property type="entry name" value="RNase_PH"/>
    <property type="match status" value="1"/>
</dbReference>
<dbReference type="Proteomes" id="UP000237631">
    <property type="component" value="Unassembled WGS sequence"/>
</dbReference>
<dbReference type="OrthoDB" id="27298at2759"/>
<dbReference type="EMBL" id="PNEN01000574">
    <property type="protein sequence ID" value="PPJ53894.1"/>
    <property type="molecule type" value="Genomic_DNA"/>
</dbReference>
<evidence type="ECO:0000259" key="6">
    <source>
        <dbReference type="Pfam" id="PF01138"/>
    </source>
</evidence>
<protein>
    <recommendedName>
        <fullName evidence="6">Exoribonuclease phosphorolytic domain-containing protein</fullName>
    </recommendedName>
</protein>
<dbReference type="InterPro" id="IPR001247">
    <property type="entry name" value="ExoRNase_PH_dom1"/>
</dbReference>
<keyword evidence="5" id="KW-0539">Nucleus</keyword>
<dbReference type="STRING" id="357750.A0A2S6C2C3"/>
<name>A0A2S6C2C3_9PEZI</name>
<dbReference type="Gene3D" id="3.30.230.70">
    <property type="entry name" value="GHMP Kinase, N-terminal domain"/>
    <property type="match status" value="1"/>
</dbReference>
<dbReference type="GO" id="GO:0071051">
    <property type="term" value="P:poly(A)-dependent snoRNA 3'-end processing"/>
    <property type="evidence" value="ECO:0007669"/>
    <property type="project" value="TreeGrafter"/>
</dbReference>
<dbReference type="GO" id="GO:0000176">
    <property type="term" value="C:nuclear exosome (RNase complex)"/>
    <property type="evidence" value="ECO:0007669"/>
    <property type="project" value="UniProtKB-ARBA"/>
</dbReference>
<reference evidence="8" key="1">
    <citation type="journal article" date="2017" name="bioRxiv">
        <title>Conservation of a gene cluster reveals novel cercosporin biosynthetic mechanisms and extends production to the genus Colletotrichum.</title>
        <authorList>
            <person name="de Jonge R."/>
            <person name="Ebert M.K."/>
            <person name="Huitt-Roehl C.R."/>
            <person name="Pal P."/>
            <person name="Suttle J.C."/>
            <person name="Spanner R.E."/>
            <person name="Neubauer J.D."/>
            <person name="Jurick W.M.II."/>
            <person name="Stott K.A."/>
            <person name="Secor G.A."/>
            <person name="Thomma B.P.H.J."/>
            <person name="Van de Peer Y."/>
            <person name="Townsend C.A."/>
            <person name="Bolton M.D."/>
        </authorList>
    </citation>
    <scope>NUCLEOTIDE SEQUENCE [LARGE SCALE GENOMIC DNA]</scope>
    <source>
        <strain evidence="8">CBS538.71</strain>
    </source>
</reference>
<dbReference type="GO" id="GO:0006364">
    <property type="term" value="P:rRNA processing"/>
    <property type="evidence" value="ECO:0007669"/>
    <property type="project" value="UniProtKB-KW"/>
</dbReference>
<comment type="similarity">
    <text evidence="2">Belongs to the RNase PH family.</text>
</comment>
<evidence type="ECO:0000313" key="8">
    <source>
        <dbReference type="Proteomes" id="UP000237631"/>
    </source>
</evidence>
<evidence type="ECO:0000313" key="7">
    <source>
        <dbReference type="EMBL" id="PPJ53894.1"/>
    </source>
</evidence>
<keyword evidence="3" id="KW-0698">rRNA processing</keyword>
<sequence>MAQHASIQLELRFWQLCLSATRTALDSKMGPQVIQHPLVRADGSTVFSDGLYTVIAGVNGPVDVQRRDELPEEAAIEVNLRPTAGVGGPRERWLETVVASVLKSILLVHMHPRTLIQVTLQVTKEPTMKFRKTPTDISTLPALLNAAFLALADGGLPLATTMSTVLAAVDAEGEVIVAPDEKTIKSSRSIHALAFDKYGEQLLDQSAGKFDLNTWSKVVDAAQQTCASAVATTGEDAAMANGVAQGEPWLRQTLQDQAASASAWRGKT</sequence>
<comment type="subcellular location">
    <subcellularLocation>
        <location evidence="1">Nucleus</location>
    </subcellularLocation>
</comment>
<evidence type="ECO:0000256" key="4">
    <source>
        <dbReference type="ARBA" id="ARBA00022835"/>
    </source>
</evidence>
<accession>A0A2S6C2C3</accession>
<evidence type="ECO:0000256" key="3">
    <source>
        <dbReference type="ARBA" id="ARBA00022552"/>
    </source>
</evidence>
<gene>
    <name evidence="7" type="ORF">CBER1_04607</name>
</gene>
<comment type="caution">
    <text evidence="7">The sequence shown here is derived from an EMBL/GenBank/DDBJ whole genome shotgun (WGS) entry which is preliminary data.</text>
</comment>
<dbReference type="InterPro" id="IPR027408">
    <property type="entry name" value="PNPase/RNase_PH_dom_sf"/>
</dbReference>
<organism evidence="7 8">
    <name type="scientific">Cercospora berteroae</name>
    <dbReference type="NCBI Taxonomy" id="357750"/>
    <lineage>
        <taxon>Eukaryota</taxon>
        <taxon>Fungi</taxon>
        <taxon>Dikarya</taxon>
        <taxon>Ascomycota</taxon>
        <taxon>Pezizomycotina</taxon>
        <taxon>Dothideomycetes</taxon>
        <taxon>Dothideomycetidae</taxon>
        <taxon>Mycosphaerellales</taxon>
        <taxon>Mycosphaerellaceae</taxon>
        <taxon>Cercospora</taxon>
    </lineage>
</organism>
<keyword evidence="8" id="KW-1185">Reference proteome</keyword>
<dbReference type="GO" id="GO:0071028">
    <property type="term" value="P:nuclear mRNA surveillance"/>
    <property type="evidence" value="ECO:0007669"/>
    <property type="project" value="TreeGrafter"/>
</dbReference>
<dbReference type="SUPFAM" id="SSF54211">
    <property type="entry name" value="Ribosomal protein S5 domain 2-like"/>
    <property type="match status" value="1"/>
</dbReference>